<reference evidence="1 2" key="1">
    <citation type="submission" date="2023-12" db="EMBL/GenBank/DDBJ databases">
        <title>Description of new species of Mycobacterium terrae complex isolated from sewage at the Sao Paulo Zoological Park Foundation in Brazil.</title>
        <authorList>
            <person name="Romagnoli C.L."/>
            <person name="Conceicao E.C."/>
            <person name="Machado E."/>
            <person name="Barreto L.B.P.F."/>
            <person name="Sharma A."/>
            <person name="Silva N.M."/>
            <person name="Marques L.E."/>
            <person name="Juliana M.A."/>
            <person name="Lourenco M.C.S."/>
            <person name="Digiampietri L.A."/>
            <person name="Suffys P.N."/>
            <person name="Viana-Niero C."/>
        </authorList>
    </citation>
    <scope>NUCLEOTIDE SEQUENCE [LARGE SCALE GENOMIC DNA]</scope>
    <source>
        <strain evidence="1 2">MYC123</strain>
    </source>
</reference>
<dbReference type="EMBL" id="JAYJJT010000023">
    <property type="protein sequence ID" value="MEB3051580.1"/>
    <property type="molecule type" value="Genomic_DNA"/>
</dbReference>
<gene>
    <name evidence="1" type="ORF">KV112_17860</name>
</gene>
<keyword evidence="2" id="KW-1185">Reference proteome</keyword>
<name>A0ABU5YPA9_9MYCO</name>
<evidence type="ECO:0000313" key="2">
    <source>
        <dbReference type="Proteomes" id="UP001299046"/>
    </source>
</evidence>
<dbReference type="Proteomes" id="UP001299046">
    <property type="component" value="Unassembled WGS sequence"/>
</dbReference>
<sequence>MEPDVLIREYLLLGLRFDRIEPGYVDAFTGDPALQRLVENEPVPDPAELARQAERLRAALPGGLEAARADYLRVHLRALACAGRKFAGQQVGFVEEVSDYFDVATIVKGDPDRYRAAHARLDEALGGTGPLTDRMAAHRQADEIPPERLEACIHAFSSALRDRVRANFPLPDTETITYEVVTDKPWSGFNYYRGDYRSTVAVNADLKQLMSNLPRLVAHESYPGHHTEHCRKEAGLVARLGQAEQTIFLVNTPQCLMAEGLADLALYAAVGPGWGAWAADIYADLGLRFDGERAEAVSEAAAELADVRQDAALMLHDEHRDTDEVAEYLRRWLLVTDDRARQSLRFLSSPLWRAYTSTYVEGYRLLRAWLDARPVGVNLTERFGRLLDEPLIPSAIDLPA</sequence>
<proteinExistence type="predicted"/>
<accession>A0ABU5YPA9</accession>
<protein>
    <submittedName>
        <fullName evidence="1">DUF885 domain-containing protein</fullName>
    </submittedName>
</protein>
<comment type="caution">
    <text evidence="1">The sequence shown here is derived from an EMBL/GenBank/DDBJ whole genome shotgun (WGS) entry which is preliminary data.</text>
</comment>
<dbReference type="RefSeq" id="WP_224864806.1">
    <property type="nucleotide sequence ID" value="NZ_JAYJJT010000023.1"/>
</dbReference>
<evidence type="ECO:0000313" key="1">
    <source>
        <dbReference type="EMBL" id="MEB3051580.1"/>
    </source>
</evidence>
<organism evidence="1 2">
    <name type="scientific">[Mycobacterium] zoologicum</name>
    <dbReference type="NCBI Taxonomy" id="2872311"/>
    <lineage>
        <taxon>Bacteria</taxon>
        <taxon>Bacillati</taxon>
        <taxon>Actinomycetota</taxon>
        <taxon>Actinomycetes</taxon>
        <taxon>Mycobacteriales</taxon>
        <taxon>Mycobacteriaceae</taxon>
        <taxon>Mycolicibacter</taxon>
    </lineage>
</organism>